<proteinExistence type="predicted"/>
<reference evidence="1" key="2">
    <citation type="submission" date="2021-04" db="EMBL/GenBank/DDBJ databases">
        <authorList>
            <person name="Gilroy R."/>
        </authorList>
    </citation>
    <scope>NUCLEOTIDE SEQUENCE</scope>
    <source>
        <strain evidence="1">ChiBcec8-13705</strain>
    </source>
</reference>
<comment type="caution">
    <text evidence="1">The sequence shown here is derived from an EMBL/GenBank/DDBJ whole genome shotgun (WGS) entry which is preliminary data.</text>
</comment>
<dbReference type="EMBL" id="DWYG01000138">
    <property type="protein sequence ID" value="HJB42451.1"/>
    <property type="molecule type" value="Genomic_DNA"/>
</dbReference>
<gene>
    <name evidence="1" type="ORF">H9945_08130</name>
</gene>
<name>A0A9D2M852_9FIRM</name>
<dbReference type="Proteomes" id="UP000886803">
    <property type="component" value="Unassembled WGS sequence"/>
</dbReference>
<organism evidence="1 2">
    <name type="scientific">Candidatus Gemmiger avicola</name>
    <dbReference type="NCBI Taxonomy" id="2838605"/>
    <lineage>
        <taxon>Bacteria</taxon>
        <taxon>Bacillati</taxon>
        <taxon>Bacillota</taxon>
        <taxon>Clostridia</taxon>
        <taxon>Eubacteriales</taxon>
        <taxon>Gemmiger</taxon>
    </lineage>
</organism>
<dbReference type="AlphaFoldDB" id="A0A9D2M852"/>
<evidence type="ECO:0000313" key="2">
    <source>
        <dbReference type="Proteomes" id="UP000886803"/>
    </source>
</evidence>
<reference evidence="1" key="1">
    <citation type="journal article" date="2021" name="PeerJ">
        <title>Extensive microbial diversity within the chicken gut microbiome revealed by metagenomics and culture.</title>
        <authorList>
            <person name="Gilroy R."/>
            <person name="Ravi A."/>
            <person name="Getino M."/>
            <person name="Pursley I."/>
            <person name="Horton D.L."/>
            <person name="Alikhan N.F."/>
            <person name="Baker D."/>
            <person name="Gharbi K."/>
            <person name="Hall N."/>
            <person name="Watson M."/>
            <person name="Adriaenssens E.M."/>
            <person name="Foster-Nyarko E."/>
            <person name="Jarju S."/>
            <person name="Secka A."/>
            <person name="Antonio M."/>
            <person name="Oren A."/>
            <person name="Chaudhuri R.R."/>
            <person name="La Ragione R."/>
            <person name="Hildebrand F."/>
            <person name="Pallen M.J."/>
        </authorList>
    </citation>
    <scope>NUCLEOTIDE SEQUENCE</scope>
    <source>
        <strain evidence="1">ChiBcec8-13705</strain>
    </source>
</reference>
<accession>A0A9D2M852</accession>
<protein>
    <submittedName>
        <fullName evidence="1">Uncharacterized protein</fullName>
    </submittedName>
</protein>
<evidence type="ECO:0000313" key="1">
    <source>
        <dbReference type="EMBL" id="HJB42451.1"/>
    </source>
</evidence>
<sequence>MQEPESIQARRDNEAMLQEVAQNTEMGKNTLDELMGLTHDQALKDEMMRQRNEYRRLNQKAHTALDAIGCEAKGQTPAARMGVSMGIRTRTMLDKSTRNLATMLAEGTGQGVLDCKRAESDYPFASPGARKLMQELCDFQTHAESTWREFV</sequence>